<comment type="caution">
    <text evidence="1">The sequence shown here is derived from an EMBL/GenBank/DDBJ whole genome shotgun (WGS) entry which is preliminary data.</text>
</comment>
<keyword evidence="1" id="KW-0808">Transferase</keyword>
<evidence type="ECO:0000313" key="1">
    <source>
        <dbReference type="EMBL" id="HEF86942.1"/>
    </source>
</evidence>
<dbReference type="EMBL" id="DSJT01000004">
    <property type="protein sequence ID" value="HEF86942.1"/>
    <property type="molecule type" value="Genomic_DNA"/>
</dbReference>
<dbReference type="InterPro" id="IPR036105">
    <property type="entry name" value="DiNase_FeMo-co_biosyn_sf"/>
</dbReference>
<keyword evidence="1" id="KW-0418">Kinase</keyword>
<sequence length="96" mass="10261">MVGNNVIVISVGNGQVSSLASSEKLLVYDMDSRKIIAEIPSPGIDVNLLEELLEEYDASILVSAGIPEESALAIEEGGVKVHIVKPVRIEEFLEGI</sequence>
<dbReference type="GO" id="GO:0016301">
    <property type="term" value="F:kinase activity"/>
    <property type="evidence" value="ECO:0007669"/>
    <property type="project" value="UniProtKB-KW"/>
</dbReference>
<dbReference type="SUPFAM" id="SSF53146">
    <property type="entry name" value="Nitrogenase accessory factor-like"/>
    <property type="match status" value="1"/>
</dbReference>
<protein>
    <submittedName>
        <fullName evidence="1">Histidine kinase</fullName>
    </submittedName>
</protein>
<gene>
    <name evidence="1" type="ORF">ENP55_01275</name>
</gene>
<dbReference type="AlphaFoldDB" id="A0A7C2FEG3"/>
<reference evidence="1" key="1">
    <citation type="journal article" date="2020" name="mSystems">
        <title>Genome- and Community-Level Interaction Insights into Carbon Utilization and Element Cycling Functions of Hydrothermarchaeota in Hydrothermal Sediment.</title>
        <authorList>
            <person name="Zhou Z."/>
            <person name="Liu Y."/>
            <person name="Xu W."/>
            <person name="Pan J."/>
            <person name="Luo Z.H."/>
            <person name="Li M."/>
        </authorList>
    </citation>
    <scope>NUCLEOTIDE SEQUENCE [LARGE SCALE GENOMIC DNA]</scope>
    <source>
        <strain evidence="1">SpSt-23</strain>
    </source>
</reference>
<organism evidence="1">
    <name type="scientific">Thermosphaera aggregans</name>
    <dbReference type="NCBI Taxonomy" id="54254"/>
    <lineage>
        <taxon>Archaea</taxon>
        <taxon>Thermoproteota</taxon>
        <taxon>Thermoprotei</taxon>
        <taxon>Desulfurococcales</taxon>
        <taxon>Desulfurococcaceae</taxon>
        <taxon>Thermosphaera</taxon>
    </lineage>
</organism>
<name>A0A7C2FEG3_9CREN</name>
<proteinExistence type="predicted"/>
<accession>A0A7C2FEG3</accession>